<protein>
    <submittedName>
        <fullName evidence="2">Cytochrome P450</fullName>
    </submittedName>
</protein>
<dbReference type="Pfam" id="PF00067">
    <property type="entry name" value="p450"/>
    <property type="match status" value="1"/>
</dbReference>
<dbReference type="GO" id="GO:0020037">
    <property type="term" value="F:heme binding"/>
    <property type="evidence" value="ECO:0007669"/>
    <property type="project" value="InterPro"/>
</dbReference>
<proteinExistence type="inferred from homology"/>
<comment type="similarity">
    <text evidence="1">Belongs to the cytochrome P450 family.</text>
</comment>
<evidence type="ECO:0000256" key="1">
    <source>
        <dbReference type="ARBA" id="ARBA00010617"/>
    </source>
</evidence>
<dbReference type="SUPFAM" id="SSF48264">
    <property type="entry name" value="Cytochrome P450"/>
    <property type="match status" value="1"/>
</dbReference>
<accession>D7CSZ8</accession>
<dbReference type="KEGG" id="tra:Trad_0629"/>
<dbReference type="GO" id="GO:0005506">
    <property type="term" value="F:iron ion binding"/>
    <property type="evidence" value="ECO:0007669"/>
    <property type="project" value="InterPro"/>
</dbReference>
<dbReference type="PANTHER" id="PTHR24305:SF166">
    <property type="entry name" value="CYTOCHROME P450 12A4, MITOCHONDRIAL-RELATED"/>
    <property type="match status" value="1"/>
</dbReference>
<dbReference type="GO" id="GO:0004497">
    <property type="term" value="F:monooxygenase activity"/>
    <property type="evidence" value="ECO:0007669"/>
    <property type="project" value="InterPro"/>
</dbReference>
<gene>
    <name evidence="2" type="ordered locus">Trad_0629</name>
</gene>
<dbReference type="InterPro" id="IPR036396">
    <property type="entry name" value="Cyt_P450_sf"/>
</dbReference>
<dbReference type="EMBL" id="CP002049">
    <property type="protein sequence ID" value="ADI13765.1"/>
    <property type="molecule type" value="Genomic_DNA"/>
</dbReference>
<sequence length="441" mass="50423">MNRASLPVASVQDTLSVLSDIVIPTVAKGPIIRRPKIVALTEALDLDTRAVRRMQRLRDTYGPGPLMLRVPGQPRALILDPEHVHRVLAGSPEPFTTASFEKRAALSHFEPKGALITRGPARPDRRRFNEEVLDHESPMHRLSAQLLAVVAEEADELLKTVRRRRYALEWDTFFAAWFRLVRRVVFGDGARDDTKLTDMIFKLRADGNWAFLKPKNKGLRKRFFRRMHRYLERAEPGSLAHVMAHTYATKQTAPDHQVPQWLFAFDPAGMTTFRSLALLASFPEQAERARQEVRESPPLPVLPFLRATVLESLRLWPTTPMVLRQSTRETQWEEGVMPAETGVLIYAPFFHRDETRLPYAHRFAPEVWLEHGFSQPWPLIPFSQGPAICPGRHLVLLLTSNMLAHLITGREVWLRPLNRLGVPGPLPGTLNNYDLRFELSR</sequence>
<organism evidence="2 3">
    <name type="scientific">Truepera radiovictrix (strain DSM 17093 / CIP 108686 / LMG 22925 / RQ-24)</name>
    <dbReference type="NCBI Taxonomy" id="649638"/>
    <lineage>
        <taxon>Bacteria</taxon>
        <taxon>Thermotogati</taxon>
        <taxon>Deinococcota</taxon>
        <taxon>Deinococci</taxon>
        <taxon>Trueperales</taxon>
        <taxon>Trueperaceae</taxon>
        <taxon>Truepera</taxon>
    </lineage>
</organism>
<dbReference type="HOGENOM" id="CLU_645029_0_0_0"/>
<reference evidence="3" key="1">
    <citation type="submission" date="2010-05" db="EMBL/GenBank/DDBJ databases">
        <title>The complete genome of Truepera radiovictris DSM 17093.</title>
        <authorList>
            <consortium name="US DOE Joint Genome Institute (JGI-PGF)"/>
            <person name="Lucas S."/>
            <person name="Copeland A."/>
            <person name="Lapidus A."/>
            <person name="Glavina del Rio T."/>
            <person name="Dalin E."/>
            <person name="Tice H."/>
            <person name="Bruce D."/>
            <person name="Goodwin L."/>
            <person name="Pitluck S."/>
            <person name="Kyrpides N."/>
            <person name="Mavromatis K."/>
            <person name="Ovchinnikova G."/>
            <person name="Munk A.C."/>
            <person name="Detter J.C."/>
            <person name="Han C."/>
            <person name="Tapia R."/>
            <person name="Land M."/>
            <person name="Hauser L."/>
            <person name="Markowitz V."/>
            <person name="Cheng J.-F."/>
            <person name="Hugenholtz P."/>
            <person name="Woyke T."/>
            <person name="Wu D."/>
            <person name="Tindall B."/>
            <person name="Pomrenke H.G."/>
            <person name="Brambilla E."/>
            <person name="Klenk H.-P."/>
            <person name="Eisen J.A."/>
        </authorList>
    </citation>
    <scope>NUCLEOTIDE SEQUENCE [LARGE SCALE GENOMIC DNA]</scope>
    <source>
        <strain evidence="3">DSM 17093 / CIP 108686 / LMG 22925 / RQ-24</strain>
    </source>
</reference>
<name>D7CSZ8_TRURR</name>
<dbReference type="InterPro" id="IPR001128">
    <property type="entry name" value="Cyt_P450"/>
</dbReference>
<dbReference type="STRING" id="649638.Trad_0629"/>
<keyword evidence="3" id="KW-1185">Reference proteome</keyword>
<evidence type="ECO:0000313" key="3">
    <source>
        <dbReference type="Proteomes" id="UP000000379"/>
    </source>
</evidence>
<dbReference type="InterPro" id="IPR050121">
    <property type="entry name" value="Cytochrome_P450_monoxygenase"/>
</dbReference>
<reference evidence="2 3" key="2">
    <citation type="journal article" date="2011" name="Stand. Genomic Sci.">
        <title>Complete genome sequence of Truepera radiovictrix type strain (RQ-24).</title>
        <authorList>
            <person name="Ivanova N."/>
            <person name="Rohde C."/>
            <person name="Munk C."/>
            <person name="Nolan M."/>
            <person name="Lucas S."/>
            <person name="Del Rio T.G."/>
            <person name="Tice H."/>
            <person name="Deshpande S."/>
            <person name="Cheng J.F."/>
            <person name="Tapia R."/>
            <person name="Han C."/>
            <person name="Goodwin L."/>
            <person name="Pitluck S."/>
            <person name="Liolios K."/>
            <person name="Mavromatis K."/>
            <person name="Mikhailova N."/>
            <person name="Pati A."/>
            <person name="Chen A."/>
            <person name="Palaniappan K."/>
            <person name="Land M."/>
            <person name="Hauser L."/>
            <person name="Chang Y.J."/>
            <person name="Jeffries C.D."/>
            <person name="Brambilla E."/>
            <person name="Rohde M."/>
            <person name="Goker M."/>
            <person name="Tindall B.J."/>
            <person name="Woyke T."/>
            <person name="Bristow J."/>
            <person name="Eisen J.A."/>
            <person name="Markowitz V."/>
            <person name="Hugenholtz P."/>
            <person name="Kyrpides N.C."/>
            <person name="Klenk H.P."/>
            <person name="Lapidus A."/>
        </authorList>
    </citation>
    <scope>NUCLEOTIDE SEQUENCE [LARGE SCALE GENOMIC DNA]</scope>
    <source>
        <strain evidence="3">DSM 17093 / CIP 108686 / LMG 22925 / RQ-24</strain>
    </source>
</reference>
<dbReference type="AlphaFoldDB" id="D7CSZ8"/>
<dbReference type="eggNOG" id="COG2124">
    <property type="taxonomic scope" value="Bacteria"/>
</dbReference>
<dbReference type="Proteomes" id="UP000000379">
    <property type="component" value="Chromosome"/>
</dbReference>
<dbReference type="OrthoDB" id="9764248at2"/>
<dbReference type="PANTHER" id="PTHR24305">
    <property type="entry name" value="CYTOCHROME P450"/>
    <property type="match status" value="1"/>
</dbReference>
<dbReference type="GO" id="GO:0016705">
    <property type="term" value="F:oxidoreductase activity, acting on paired donors, with incorporation or reduction of molecular oxygen"/>
    <property type="evidence" value="ECO:0007669"/>
    <property type="project" value="InterPro"/>
</dbReference>
<dbReference type="Gene3D" id="1.10.630.10">
    <property type="entry name" value="Cytochrome P450"/>
    <property type="match status" value="1"/>
</dbReference>
<evidence type="ECO:0000313" key="2">
    <source>
        <dbReference type="EMBL" id="ADI13765.1"/>
    </source>
</evidence>
<dbReference type="RefSeq" id="WP_013177141.1">
    <property type="nucleotide sequence ID" value="NC_014221.1"/>
</dbReference>